<name>A0A2A6BBG2_PRIPA</name>
<dbReference type="Proteomes" id="UP000005239">
    <property type="component" value="Unassembled WGS sequence"/>
</dbReference>
<evidence type="ECO:0000313" key="2">
    <source>
        <dbReference type="EnsemblMetazoa" id="PPA19928.1"/>
    </source>
</evidence>
<gene>
    <name evidence="2" type="primary">WBGene00109482</name>
</gene>
<protein>
    <submittedName>
        <fullName evidence="2">Uncharacterized protein</fullName>
    </submittedName>
</protein>
<evidence type="ECO:0000256" key="1">
    <source>
        <dbReference type="SAM" id="MobiDB-lite"/>
    </source>
</evidence>
<evidence type="ECO:0000313" key="3">
    <source>
        <dbReference type="Proteomes" id="UP000005239"/>
    </source>
</evidence>
<keyword evidence="3" id="KW-1185">Reference proteome</keyword>
<feature type="compositionally biased region" description="Acidic residues" evidence="1">
    <location>
        <begin position="219"/>
        <end position="229"/>
    </location>
</feature>
<feature type="compositionally biased region" description="Acidic residues" evidence="1">
    <location>
        <begin position="319"/>
        <end position="331"/>
    </location>
</feature>
<organism evidence="2 3">
    <name type="scientific">Pristionchus pacificus</name>
    <name type="common">Parasitic nematode worm</name>
    <dbReference type="NCBI Taxonomy" id="54126"/>
    <lineage>
        <taxon>Eukaryota</taxon>
        <taxon>Metazoa</taxon>
        <taxon>Ecdysozoa</taxon>
        <taxon>Nematoda</taxon>
        <taxon>Chromadorea</taxon>
        <taxon>Rhabditida</taxon>
        <taxon>Rhabditina</taxon>
        <taxon>Diplogasteromorpha</taxon>
        <taxon>Diplogasteroidea</taxon>
        <taxon>Neodiplogasteridae</taxon>
        <taxon>Pristionchus</taxon>
    </lineage>
</organism>
<feature type="compositionally biased region" description="Basic and acidic residues" evidence="1">
    <location>
        <begin position="563"/>
        <end position="585"/>
    </location>
</feature>
<accession>A0A2A6BBG2</accession>
<feature type="compositionally biased region" description="Basic and acidic residues" evidence="1">
    <location>
        <begin position="247"/>
        <end position="305"/>
    </location>
</feature>
<feature type="compositionally biased region" description="Polar residues" evidence="1">
    <location>
        <begin position="553"/>
        <end position="562"/>
    </location>
</feature>
<proteinExistence type="predicted"/>
<dbReference type="OrthoDB" id="5872919at2759"/>
<feature type="region of interest" description="Disordered" evidence="1">
    <location>
        <begin position="553"/>
        <end position="585"/>
    </location>
</feature>
<reference evidence="2" key="2">
    <citation type="submission" date="2022-06" db="UniProtKB">
        <authorList>
            <consortium name="EnsemblMetazoa"/>
        </authorList>
    </citation>
    <scope>IDENTIFICATION</scope>
    <source>
        <strain evidence="2">PS312</strain>
    </source>
</reference>
<dbReference type="EnsemblMetazoa" id="PPA19928.1">
    <property type="protein sequence ID" value="PPA19928.1"/>
    <property type="gene ID" value="WBGene00109482"/>
</dbReference>
<reference evidence="3" key="1">
    <citation type="journal article" date="2008" name="Nat. Genet.">
        <title>The Pristionchus pacificus genome provides a unique perspective on nematode lifestyle and parasitism.</title>
        <authorList>
            <person name="Dieterich C."/>
            <person name="Clifton S.W."/>
            <person name="Schuster L.N."/>
            <person name="Chinwalla A."/>
            <person name="Delehaunty K."/>
            <person name="Dinkelacker I."/>
            <person name="Fulton L."/>
            <person name="Fulton R."/>
            <person name="Godfrey J."/>
            <person name="Minx P."/>
            <person name="Mitreva M."/>
            <person name="Roeseler W."/>
            <person name="Tian H."/>
            <person name="Witte H."/>
            <person name="Yang S.P."/>
            <person name="Wilson R.K."/>
            <person name="Sommer R.J."/>
        </authorList>
    </citation>
    <scope>NUCLEOTIDE SEQUENCE [LARGE SCALE GENOMIC DNA]</scope>
    <source>
        <strain evidence="3">PS312</strain>
    </source>
</reference>
<sequence length="688" mass="77504">MSSNGVAAPTADDNILAKKAMIDANIKTIRDKKEKILATLKHLGKDEEPNKELMGQLVAAYDSISAQENDYLGILTNIAEIQNRATEDVANDRKELIEKMGKTGANGENEDDTEEDPEEIKKEIQSTLREIAEMHAATLAASMVNEQLVAKLNMNKSKHNAIKQARDDATAVQSETARIVLEEREKAMRKVASERQSMEKKKKELEKLRKTVVKKECEGGEDGEEIEVDESARIPPLRSKEEEEEEERKKKQAEEEREKTLEEKRAEIRARVDAERKRREGAAQQIREKLAAMEKRKERMGEIRRILSGISQAKSEDDAKNDEEKEPENEEKDEKKAVETTRKEIELNLAEASMSLKHLTQLREKLEAMQASGEAPTDEDEELLKRLDETEKIGEEFEHCCPACGRQMESPVASRKRTLPRHPFSSLPPSPLSLPPVPLSFHPQLSSMDTISREGKDGQLTRIEEALAAQRTQLTILVRRGDREDEHTMSRQLHSLLLSSSPRVLSSLSSICLDLSRGKAVPSLERVLETLLDPHDLTVSSLSSVDDLVYENRTTQEASSSTEEMRNRREDEKMQNGVREEKEERETLTVESVVEAIQQQCIDVIEGEESIDDRVKERLLETVLSVLSSLPLSRSFLLQSSSLIDASISPFLSLSLPEYSLPLLEDISHTITSHLELANFLTAIPSSP</sequence>
<feature type="compositionally biased region" description="Acidic residues" evidence="1">
    <location>
        <begin position="108"/>
        <end position="118"/>
    </location>
</feature>
<feature type="region of interest" description="Disordered" evidence="1">
    <location>
        <begin position="99"/>
        <end position="118"/>
    </location>
</feature>
<accession>A0A8R1UE85</accession>
<dbReference type="AlphaFoldDB" id="A0A2A6BBG2"/>
<feature type="region of interest" description="Disordered" evidence="1">
    <location>
        <begin position="215"/>
        <end position="340"/>
    </location>
</feature>